<proteinExistence type="predicted"/>
<dbReference type="SUPFAM" id="SSF53448">
    <property type="entry name" value="Nucleotide-diphospho-sugar transferases"/>
    <property type="match status" value="1"/>
</dbReference>
<feature type="region of interest" description="Disordered" evidence="1">
    <location>
        <begin position="1"/>
        <end position="20"/>
    </location>
</feature>
<dbReference type="RefSeq" id="WP_283722802.1">
    <property type="nucleotide sequence ID" value="NZ_JASJEX010000004.1"/>
</dbReference>
<gene>
    <name evidence="2" type="ORF">QJ043_08825</name>
</gene>
<keyword evidence="3" id="KW-1185">Reference proteome</keyword>
<name>A0ABT6ZM90_9ACTN</name>
<comment type="caution">
    <text evidence="2">The sequence shown here is derived from an EMBL/GenBank/DDBJ whole genome shotgun (WGS) entry which is preliminary data.</text>
</comment>
<evidence type="ECO:0000313" key="3">
    <source>
        <dbReference type="Proteomes" id="UP001431693"/>
    </source>
</evidence>
<dbReference type="Proteomes" id="UP001431693">
    <property type="component" value="Unassembled WGS sequence"/>
</dbReference>
<evidence type="ECO:0000256" key="1">
    <source>
        <dbReference type="SAM" id="MobiDB-lite"/>
    </source>
</evidence>
<protein>
    <recommendedName>
        <fullName evidence="4">Glycosyl transferase family 2</fullName>
    </recommendedName>
</protein>
<dbReference type="EMBL" id="JASJEX010000004">
    <property type="protein sequence ID" value="MDJ1130176.1"/>
    <property type="molecule type" value="Genomic_DNA"/>
</dbReference>
<evidence type="ECO:0000313" key="2">
    <source>
        <dbReference type="EMBL" id="MDJ1130176.1"/>
    </source>
</evidence>
<sequence>MPVSSRKEPDSGASPDVDRTQVMSGNVFKDALDSLRWTYRKHRDKPRERQIAKAEPPALNPEFRFQGREVTVSLTSYGTRVNTASIAIKSLMMQTVAPTRIVLYLDDSLVRADLPADLLELESKGLVISAGHEDFLSHKKYRFAMEDYPDSLLILADDDLVYEPDTVESLLKAHAEYPSAVIGRRAHRVKFDSSGQLLPYTEWDLQWSELCPTPRMSPMVTTGAGSLYPPELFPALLDDFPLSQTLAPTADDIWLKVQEVRHGIPSVVLSGVRAMPAEILGTNRVSLYHVNGPRGNDEAMGRLLDHYHLDSTCFDDATVDADPHEGSKEPPRGTEL</sequence>
<reference evidence="2" key="1">
    <citation type="submission" date="2023-05" db="EMBL/GenBank/DDBJ databases">
        <title>[olsenella] sp. nov., isolated from a pig farm feces dump.</title>
        <authorList>
            <person name="Chang Y.-H."/>
        </authorList>
    </citation>
    <scope>NUCLEOTIDE SEQUENCE</scope>
    <source>
        <strain evidence="2">YH-ols2217</strain>
    </source>
</reference>
<accession>A0ABT6ZM90</accession>
<feature type="compositionally biased region" description="Basic and acidic residues" evidence="1">
    <location>
        <begin position="1"/>
        <end position="10"/>
    </location>
</feature>
<dbReference type="InterPro" id="IPR029044">
    <property type="entry name" value="Nucleotide-diphossugar_trans"/>
</dbReference>
<organism evidence="2 3">
    <name type="scientific">Kribbibacterium absianum</name>
    <dbReference type="NCBI Taxonomy" id="3044210"/>
    <lineage>
        <taxon>Bacteria</taxon>
        <taxon>Bacillati</taxon>
        <taxon>Actinomycetota</taxon>
        <taxon>Coriobacteriia</taxon>
        <taxon>Coriobacteriales</taxon>
        <taxon>Kribbibacteriaceae</taxon>
        <taxon>Kribbibacterium</taxon>
    </lineage>
</organism>
<evidence type="ECO:0008006" key="4">
    <source>
        <dbReference type="Google" id="ProtNLM"/>
    </source>
</evidence>